<proteinExistence type="inferred from homology"/>
<dbReference type="InterPro" id="IPR013549">
    <property type="entry name" value="DUF1731"/>
</dbReference>
<dbReference type="EMBL" id="LVYD01000058">
    <property type="protein sequence ID" value="OQP61385.1"/>
    <property type="molecule type" value="Genomic_DNA"/>
</dbReference>
<evidence type="ECO:0000256" key="1">
    <source>
        <dbReference type="ARBA" id="ARBA00009353"/>
    </source>
</evidence>
<reference evidence="4 5" key="1">
    <citation type="submission" date="2016-03" db="EMBL/GenBank/DDBJ databases">
        <title>Niastella vici sp. nov., isolated from farmland soil.</title>
        <authorList>
            <person name="Chen L."/>
            <person name="Wang D."/>
            <person name="Yang S."/>
            <person name="Wang G."/>
        </authorList>
    </citation>
    <scope>NUCLEOTIDE SEQUENCE [LARGE SCALE GENOMIC DNA]</scope>
    <source>
        <strain evidence="4 5">DJ57</strain>
    </source>
</reference>
<comment type="caution">
    <text evidence="4">The sequence shown here is derived from an EMBL/GenBank/DDBJ whole genome shotgun (WGS) entry which is preliminary data.</text>
</comment>
<organism evidence="4 5">
    <name type="scientific">Niastella vici</name>
    <dbReference type="NCBI Taxonomy" id="1703345"/>
    <lineage>
        <taxon>Bacteria</taxon>
        <taxon>Pseudomonadati</taxon>
        <taxon>Bacteroidota</taxon>
        <taxon>Chitinophagia</taxon>
        <taxon>Chitinophagales</taxon>
        <taxon>Chitinophagaceae</taxon>
        <taxon>Niastella</taxon>
    </lineage>
</organism>
<feature type="domain" description="NAD-dependent epimerase/dehydratase" evidence="2">
    <location>
        <begin position="4"/>
        <end position="227"/>
    </location>
</feature>
<dbReference type="AlphaFoldDB" id="A0A1V9FSP9"/>
<protein>
    <recommendedName>
        <fullName evidence="6">Epimerase</fullName>
    </recommendedName>
</protein>
<feature type="domain" description="DUF1731" evidence="3">
    <location>
        <begin position="259"/>
        <end position="305"/>
    </location>
</feature>
<dbReference type="Pfam" id="PF08338">
    <property type="entry name" value="DUF1731"/>
    <property type="match status" value="1"/>
</dbReference>
<evidence type="ECO:0000259" key="3">
    <source>
        <dbReference type="Pfam" id="PF08338"/>
    </source>
</evidence>
<dbReference type="InterPro" id="IPR010099">
    <property type="entry name" value="SDR39U1"/>
</dbReference>
<dbReference type="InterPro" id="IPR001509">
    <property type="entry name" value="Epimerase_deHydtase"/>
</dbReference>
<dbReference type="OrthoDB" id="9801773at2"/>
<evidence type="ECO:0000259" key="2">
    <source>
        <dbReference type="Pfam" id="PF01370"/>
    </source>
</evidence>
<dbReference type="Proteomes" id="UP000192796">
    <property type="component" value="Unassembled WGS sequence"/>
</dbReference>
<dbReference type="RefSeq" id="WP_081152157.1">
    <property type="nucleotide sequence ID" value="NZ_LVYD01000058.1"/>
</dbReference>
<dbReference type="InterPro" id="IPR036291">
    <property type="entry name" value="NAD(P)-bd_dom_sf"/>
</dbReference>
<name>A0A1V9FSP9_9BACT</name>
<dbReference type="Gene3D" id="3.40.50.720">
    <property type="entry name" value="NAD(P)-binding Rossmann-like Domain"/>
    <property type="match status" value="1"/>
</dbReference>
<comment type="similarity">
    <text evidence="1">Belongs to the NAD(P)-dependent epimerase/dehydratase family. SDR39U1 subfamily.</text>
</comment>
<dbReference type="STRING" id="1703345.A3860_06655"/>
<sequence>MATILITGGTGTIGKALTNALTGKQHQVIILTRNPRQGTDAVTYAAWDPANNSIDIGAVQKADYIINLAGAGVADKRWTKKRKQELVDSRVQSGQLLVKTLQQNDNKVKAVISMSGIGWYGDDKKRGPQQTMFREGDPADEGFLGQTCVKWENAIKPVTALNKRIVIFRSGIVLAKDGGALDEFKKPVKAGIAPIFGSGHQVTSWIHIDDLCRLFLLAIDNERIRGEYNTVAPQPVSNKNFMLTLAKKMKGSFYIPIYVPSFLLKLILGEVSIEILKSATVSSEKLVSTGFQFLFPTLEVALDDLIKK</sequence>
<accession>A0A1V9FSP9</accession>
<evidence type="ECO:0000313" key="5">
    <source>
        <dbReference type="Proteomes" id="UP000192796"/>
    </source>
</evidence>
<evidence type="ECO:0000313" key="4">
    <source>
        <dbReference type="EMBL" id="OQP61385.1"/>
    </source>
</evidence>
<keyword evidence="5" id="KW-1185">Reference proteome</keyword>
<dbReference type="SUPFAM" id="SSF51735">
    <property type="entry name" value="NAD(P)-binding Rossmann-fold domains"/>
    <property type="match status" value="1"/>
</dbReference>
<dbReference type="NCBIfam" id="TIGR01777">
    <property type="entry name" value="yfcH"/>
    <property type="match status" value="1"/>
</dbReference>
<evidence type="ECO:0008006" key="6">
    <source>
        <dbReference type="Google" id="ProtNLM"/>
    </source>
</evidence>
<dbReference type="Pfam" id="PF01370">
    <property type="entry name" value="Epimerase"/>
    <property type="match status" value="1"/>
</dbReference>
<dbReference type="PANTHER" id="PTHR11092:SF0">
    <property type="entry name" value="EPIMERASE FAMILY PROTEIN SDR39U1"/>
    <property type="match status" value="1"/>
</dbReference>
<dbReference type="PANTHER" id="PTHR11092">
    <property type="entry name" value="SUGAR NUCLEOTIDE EPIMERASE RELATED"/>
    <property type="match status" value="1"/>
</dbReference>
<gene>
    <name evidence="4" type="ORF">A3860_06655</name>
</gene>